<dbReference type="EMBL" id="CP121682">
    <property type="protein sequence ID" value="WGD39864.1"/>
    <property type="molecule type" value="Genomic_DNA"/>
</dbReference>
<dbReference type="RefSeq" id="WP_279332882.1">
    <property type="nucleotide sequence ID" value="NZ_CP121682.1"/>
</dbReference>
<keyword evidence="2" id="KW-0812">Transmembrane</keyword>
<reference evidence="3 4" key="1">
    <citation type="submission" date="2023-03" db="EMBL/GenBank/DDBJ databases">
        <authorList>
            <person name="Mo P."/>
        </authorList>
    </citation>
    <scope>NUCLEOTIDE SEQUENCE [LARGE SCALE GENOMIC DNA]</scope>
    <source>
        <strain evidence="3 4">HUAS 5</strain>
    </source>
</reference>
<feature type="region of interest" description="Disordered" evidence="1">
    <location>
        <begin position="20"/>
        <end position="44"/>
    </location>
</feature>
<evidence type="ECO:0000256" key="2">
    <source>
        <dbReference type="SAM" id="Phobius"/>
    </source>
</evidence>
<proteinExistence type="predicted"/>
<organism evidence="3 4">
    <name type="scientific">Streptomyces cathayae</name>
    <dbReference type="NCBI Taxonomy" id="3031124"/>
    <lineage>
        <taxon>Bacteria</taxon>
        <taxon>Bacillati</taxon>
        <taxon>Actinomycetota</taxon>
        <taxon>Actinomycetes</taxon>
        <taxon>Kitasatosporales</taxon>
        <taxon>Streptomycetaceae</taxon>
        <taxon>Streptomyces</taxon>
    </lineage>
</organism>
<accession>A0ABY8JWQ8</accession>
<keyword evidence="2" id="KW-0472">Membrane</keyword>
<keyword evidence="4" id="KW-1185">Reference proteome</keyword>
<feature type="transmembrane region" description="Helical" evidence="2">
    <location>
        <begin position="385"/>
        <end position="406"/>
    </location>
</feature>
<keyword evidence="2" id="KW-1133">Transmembrane helix</keyword>
<name>A0ABY8JWQ8_9ACTN</name>
<evidence type="ECO:0000256" key="1">
    <source>
        <dbReference type="SAM" id="MobiDB-lite"/>
    </source>
</evidence>
<evidence type="ECO:0000313" key="4">
    <source>
        <dbReference type="Proteomes" id="UP001216440"/>
    </source>
</evidence>
<dbReference type="Proteomes" id="UP001216440">
    <property type="component" value="Chromosome"/>
</dbReference>
<evidence type="ECO:0000313" key="3">
    <source>
        <dbReference type="EMBL" id="WGD39864.1"/>
    </source>
</evidence>
<sequence length="419" mass="45602">MAVQRGTACVVFDIETDGTNVEASPGTSPAPRWTGGPLRLPMGGGVTDRERRLTYFEPRVAESLYGTAERPSRMHRRLPSAPAPRDRPAVEAVELLRLPPVIAADTPGRGIAVLHVRLSGDPLDELARIGDLVAMRDEYGQLLPAGVRPVLSARRAWTLCHVTFTDGRPPEVMPPEYSGWGARDQWLWLLASATPFSRFPPDPEDDGLFAGRVRFSADWQALVLRDGAAFLGTSPDSAGEDGFHPAAEVLAHTIYLDAFLLGRLQVLGVNFLANALAGLRAHETQARRLLALEGRQIELRRALWSSHITVHGKANELLERFQQQHRLPELLSQTGTGLADAARYVETSRARRSGLAVALLSTVGLPFAIFYSAAALWGEPTPRTLLTSTVAALVVTLLLFAVLPPLRGLVSAELRKPKD</sequence>
<protein>
    <recommendedName>
        <fullName evidence="5">Membrane transport protein MMPL domain-containing protein</fullName>
    </recommendedName>
</protein>
<feature type="transmembrane region" description="Helical" evidence="2">
    <location>
        <begin position="353"/>
        <end position="373"/>
    </location>
</feature>
<gene>
    <name evidence="3" type="ORF">PYS65_06805</name>
</gene>
<evidence type="ECO:0008006" key="5">
    <source>
        <dbReference type="Google" id="ProtNLM"/>
    </source>
</evidence>